<dbReference type="PANTHER" id="PTHR43046">
    <property type="entry name" value="GDP-MANNOSE MANNOSYL HYDROLASE"/>
    <property type="match status" value="1"/>
</dbReference>
<proteinExistence type="inferred from homology"/>
<dbReference type="Proteomes" id="UP000179241">
    <property type="component" value="Unassembled WGS sequence"/>
</dbReference>
<dbReference type="PRINTS" id="PR00502">
    <property type="entry name" value="NUDIXFAMILY"/>
</dbReference>
<evidence type="ECO:0000256" key="2">
    <source>
        <dbReference type="ARBA" id="ARBA00022801"/>
    </source>
</evidence>
<dbReference type="GO" id="GO:0016787">
    <property type="term" value="F:hydrolase activity"/>
    <property type="evidence" value="ECO:0007669"/>
    <property type="project" value="UniProtKB-KW"/>
</dbReference>
<comment type="similarity">
    <text evidence="3">Belongs to the Nudix hydrolase family.</text>
</comment>
<feature type="domain" description="Nudix hydrolase" evidence="4">
    <location>
        <begin position="28"/>
        <end position="154"/>
    </location>
</feature>
<gene>
    <name evidence="5" type="ORF">A2188_01475</name>
</gene>
<dbReference type="Pfam" id="PF00293">
    <property type="entry name" value="NUDIX"/>
    <property type="match status" value="1"/>
</dbReference>
<dbReference type="InterPro" id="IPR020084">
    <property type="entry name" value="NUDIX_hydrolase_CS"/>
</dbReference>
<dbReference type="InterPro" id="IPR015797">
    <property type="entry name" value="NUDIX_hydrolase-like_dom_sf"/>
</dbReference>
<organism evidence="5 6">
    <name type="scientific">Candidatus Woesebacteria bacterium RIFOXYA1_FULL_43_9</name>
    <dbReference type="NCBI Taxonomy" id="1802534"/>
    <lineage>
        <taxon>Bacteria</taxon>
        <taxon>Candidatus Woeseibacteriota</taxon>
    </lineage>
</organism>
<keyword evidence="2 3" id="KW-0378">Hydrolase</keyword>
<accession>A0A1F8CLJ5</accession>
<dbReference type="PANTHER" id="PTHR43046:SF16">
    <property type="entry name" value="ADP-RIBOSE PYROPHOSPHATASE YJHB-RELATED"/>
    <property type="match status" value="1"/>
</dbReference>
<comment type="cofactor">
    <cofactor evidence="1">
        <name>Mg(2+)</name>
        <dbReference type="ChEBI" id="CHEBI:18420"/>
    </cofactor>
</comment>
<dbReference type="AlphaFoldDB" id="A0A1F8CLJ5"/>
<dbReference type="SUPFAM" id="SSF55811">
    <property type="entry name" value="Nudix"/>
    <property type="match status" value="1"/>
</dbReference>
<evidence type="ECO:0000256" key="1">
    <source>
        <dbReference type="ARBA" id="ARBA00001946"/>
    </source>
</evidence>
<dbReference type="Gene3D" id="3.90.79.10">
    <property type="entry name" value="Nucleoside Triphosphate Pyrophosphohydrolase"/>
    <property type="match status" value="1"/>
</dbReference>
<dbReference type="PROSITE" id="PS51462">
    <property type="entry name" value="NUDIX"/>
    <property type="match status" value="1"/>
</dbReference>
<evidence type="ECO:0000313" key="6">
    <source>
        <dbReference type="Proteomes" id="UP000179241"/>
    </source>
</evidence>
<evidence type="ECO:0000313" key="5">
    <source>
        <dbReference type="EMBL" id="OGM77190.1"/>
    </source>
</evidence>
<dbReference type="InterPro" id="IPR000086">
    <property type="entry name" value="NUDIX_hydrolase_dom"/>
</dbReference>
<name>A0A1F8CLJ5_9BACT</name>
<sequence length="168" mass="19629">MELLLKIWKFLRLPTNWQLFFMRRVNDQFLIGVTGVIFDDQDRVLLFRHTYRNLHSWSLPGGYIKAKEHPKEALEREIEEESGLVVSADQRLKLRTDRESARIDITYAGKYIGGQFKASNEVKEAQFFSFDSLPKLRSDQLHFIEMAENLDKTPNHGTLLEGRESKTA</sequence>
<dbReference type="InterPro" id="IPR020476">
    <property type="entry name" value="Nudix_hydrolase"/>
</dbReference>
<reference evidence="5 6" key="1">
    <citation type="journal article" date="2016" name="Nat. Commun.">
        <title>Thousands of microbial genomes shed light on interconnected biogeochemical processes in an aquifer system.</title>
        <authorList>
            <person name="Anantharaman K."/>
            <person name="Brown C.T."/>
            <person name="Hug L.A."/>
            <person name="Sharon I."/>
            <person name="Castelle C.J."/>
            <person name="Probst A.J."/>
            <person name="Thomas B.C."/>
            <person name="Singh A."/>
            <person name="Wilkins M.J."/>
            <person name="Karaoz U."/>
            <person name="Brodie E.L."/>
            <person name="Williams K.H."/>
            <person name="Hubbard S.S."/>
            <person name="Banfield J.F."/>
        </authorList>
    </citation>
    <scope>NUCLEOTIDE SEQUENCE [LARGE SCALE GENOMIC DNA]</scope>
</reference>
<evidence type="ECO:0000259" key="4">
    <source>
        <dbReference type="PROSITE" id="PS51462"/>
    </source>
</evidence>
<dbReference type="EMBL" id="MGHU01000030">
    <property type="protein sequence ID" value="OGM77190.1"/>
    <property type="molecule type" value="Genomic_DNA"/>
</dbReference>
<dbReference type="PROSITE" id="PS00893">
    <property type="entry name" value="NUDIX_BOX"/>
    <property type="match status" value="1"/>
</dbReference>
<protein>
    <recommendedName>
        <fullName evidence="4">Nudix hydrolase domain-containing protein</fullName>
    </recommendedName>
</protein>
<evidence type="ECO:0000256" key="3">
    <source>
        <dbReference type="RuleBase" id="RU003476"/>
    </source>
</evidence>
<comment type="caution">
    <text evidence="5">The sequence shown here is derived from an EMBL/GenBank/DDBJ whole genome shotgun (WGS) entry which is preliminary data.</text>
</comment>